<keyword evidence="2" id="KW-1185">Reference proteome</keyword>
<name>A0ACC1HJT1_9FUNG</name>
<sequence length="247" mass="25559">MYQALTKVPMGTGDTGFNGGGGGSRSSSGSASGANASEGKCGKNGAGSNWEKRLTTLEIDSVMSEWDKARKSIHVNQLLKSTSGKASGRSNPHMGGNRRGGYQAPPVPPPPVVVIKSGSHSIQQHEPVEKNQHAQGRMVSLTAVAKDVQKKVSSTGSVLSDWDSKKGSAQARRRMGDRDSNRLSTFISPSSTVDPPPPELDVASATPDDGNLLFSAFNTAGPNSDSTPGPVTGVASSAFGAGPNEYH</sequence>
<dbReference type="EMBL" id="JAMZIH010004080">
    <property type="protein sequence ID" value="KAJ1676457.1"/>
    <property type="molecule type" value="Genomic_DNA"/>
</dbReference>
<evidence type="ECO:0000313" key="2">
    <source>
        <dbReference type="Proteomes" id="UP001145114"/>
    </source>
</evidence>
<dbReference type="Proteomes" id="UP001145114">
    <property type="component" value="Unassembled WGS sequence"/>
</dbReference>
<evidence type="ECO:0000313" key="1">
    <source>
        <dbReference type="EMBL" id="KAJ1676457.1"/>
    </source>
</evidence>
<proteinExistence type="predicted"/>
<protein>
    <submittedName>
        <fullName evidence="1">Uncharacterized protein</fullName>
    </submittedName>
</protein>
<feature type="non-terminal residue" evidence="1">
    <location>
        <position position="247"/>
    </location>
</feature>
<comment type="caution">
    <text evidence="1">The sequence shown here is derived from an EMBL/GenBank/DDBJ whole genome shotgun (WGS) entry which is preliminary data.</text>
</comment>
<reference evidence="1" key="1">
    <citation type="submission" date="2022-06" db="EMBL/GenBank/DDBJ databases">
        <title>Phylogenomic reconstructions and comparative analyses of Kickxellomycotina fungi.</title>
        <authorList>
            <person name="Reynolds N.K."/>
            <person name="Stajich J.E."/>
            <person name="Barry K."/>
            <person name="Grigoriev I.V."/>
            <person name="Crous P."/>
            <person name="Smith M.E."/>
        </authorList>
    </citation>
    <scope>NUCLEOTIDE SEQUENCE</scope>
    <source>
        <strain evidence="1">RSA 2271</strain>
    </source>
</reference>
<gene>
    <name evidence="1" type="ORF">EV182_008163</name>
</gene>
<organism evidence="1 2">
    <name type="scientific">Spiromyces aspiralis</name>
    <dbReference type="NCBI Taxonomy" id="68401"/>
    <lineage>
        <taxon>Eukaryota</taxon>
        <taxon>Fungi</taxon>
        <taxon>Fungi incertae sedis</taxon>
        <taxon>Zoopagomycota</taxon>
        <taxon>Kickxellomycotina</taxon>
        <taxon>Kickxellomycetes</taxon>
        <taxon>Kickxellales</taxon>
        <taxon>Kickxellaceae</taxon>
        <taxon>Spiromyces</taxon>
    </lineage>
</organism>
<accession>A0ACC1HJT1</accession>